<gene>
    <name evidence="3" type="ORF">NECAME_04432</name>
</gene>
<feature type="chain" id="PRO_5004824620" evidence="2">
    <location>
        <begin position="22"/>
        <end position="123"/>
    </location>
</feature>
<dbReference type="EMBL" id="KI662931">
    <property type="protein sequence ID" value="ETN72823.1"/>
    <property type="molecule type" value="Genomic_DNA"/>
</dbReference>
<keyword evidence="4" id="KW-1185">Reference proteome</keyword>
<sequence>MCLKLCFMLLLVPVVAQSAAALSTETRNALLKGLRGKTLENRQARLQRLSALYANKGTTPRPQNASTTEEVGFSNETLLEPDSEPDIVELSEKSGVADFLFQSDINLSEYVYLFIYLFIHLLT</sequence>
<dbReference type="KEGG" id="nai:NECAME_04432"/>
<evidence type="ECO:0000256" key="1">
    <source>
        <dbReference type="SAM" id="MobiDB-lite"/>
    </source>
</evidence>
<evidence type="ECO:0000256" key="2">
    <source>
        <dbReference type="SAM" id="SignalP"/>
    </source>
</evidence>
<proteinExistence type="predicted"/>
<name>W2STL2_NECAM</name>
<reference evidence="4" key="1">
    <citation type="journal article" date="2014" name="Nat. Genet.">
        <title>Genome of the human hookworm Necator americanus.</title>
        <authorList>
            <person name="Tang Y.T."/>
            <person name="Gao X."/>
            <person name="Rosa B.A."/>
            <person name="Abubucker S."/>
            <person name="Hallsworth-Pepin K."/>
            <person name="Martin J."/>
            <person name="Tyagi R."/>
            <person name="Heizer E."/>
            <person name="Zhang X."/>
            <person name="Bhonagiri-Palsikar V."/>
            <person name="Minx P."/>
            <person name="Warren W.C."/>
            <person name="Wang Q."/>
            <person name="Zhan B."/>
            <person name="Hotez P.J."/>
            <person name="Sternberg P.W."/>
            <person name="Dougall A."/>
            <person name="Gaze S.T."/>
            <person name="Mulvenna J."/>
            <person name="Sotillo J."/>
            <person name="Ranganathan S."/>
            <person name="Rabelo E.M."/>
            <person name="Wilson R.K."/>
            <person name="Felgner P.L."/>
            <person name="Bethony J."/>
            <person name="Hawdon J.M."/>
            <person name="Gasser R.B."/>
            <person name="Loukas A."/>
            <person name="Mitreva M."/>
        </authorList>
    </citation>
    <scope>NUCLEOTIDE SEQUENCE [LARGE SCALE GENOMIC DNA]</scope>
</reference>
<organism evidence="3 4">
    <name type="scientific">Necator americanus</name>
    <name type="common">Human hookworm</name>
    <dbReference type="NCBI Taxonomy" id="51031"/>
    <lineage>
        <taxon>Eukaryota</taxon>
        <taxon>Metazoa</taxon>
        <taxon>Ecdysozoa</taxon>
        <taxon>Nematoda</taxon>
        <taxon>Chromadorea</taxon>
        <taxon>Rhabditida</taxon>
        <taxon>Rhabditina</taxon>
        <taxon>Rhabditomorpha</taxon>
        <taxon>Strongyloidea</taxon>
        <taxon>Ancylostomatidae</taxon>
        <taxon>Bunostominae</taxon>
        <taxon>Necator</taxon>
    </lineage>
</organism>
<dbReference type="Proteomes" id="UP000053676">
    <property type="component" value="Unassembled WGS sequence"/>
</dbReference>
<evidence type="ECO:0000313" key="3">
    <source>
        <dbReference type="EMBL" id="ETN72823.1"/>
    </source>
</evidence>
<evidence type="ECO:0000313" key="4">
    <source>
        <dbReference type="Proteomes" id="UP000053676"/>
    </source>
</evidence>
<feature type="signal peptide" evidence="2">
    <location>
        <begin position="1"/>
        <end position="21"/>
    </location>
</feature>
<accession>W2STL2</accession>
<dbReference type="AlphaFoldDB" id="W2STL2"/>
<feature type="region of interest" description="Disordered" evidence="1">
    <location>
        <begin position="56"/>
        <end position="76"/>
    </location>
</feature>
<protein>
    <submittedName>
        <fullName evidence="3">Uncharacterized protein</fullName>
    </submittedName>
</protein>
<keyword evidence="2" id="KW-0732">Signal</keyword>